<keyword evidence="6" id="KW-0812">Transmembrane</keyword>
<dbReference type="SUPFAM" id="SSF52172">
    <property type="entry name" value="CheY-like"/>
    <property type="match status" value="1"/>
</dbReference>
<dbReference type="SMART" id="SM00091">
    <property type="entry name" value="PAS"/>
    <property type="match status" value="1"/>
</dbReference>
<dbReference type="PANTHER" id="PTHR43065:SF42">
    <property type="entry name" value="TWO-COMPONENT SENSOR PPRA"/>
    <property type="match status" value="1"/>
</dbReference>
<dbReference type="InterPro" id="IPR011006">
    <property type="entry name" value="CheY-like_superfamily"/>
</dbReference>
<dbReference type="Gene3D" id="3.30.565.10">
    <property type="entry name" value="Histidine kinase-like ATPase, C-terminal domain"/>
    <property type="match status" value="1"/>
</dbReference>
<dbReference type="InterPro" id="IPR003661">
    <property type="entry name" value="HisK_dim/P_dom"/>
</dbReference>
<evidence type="ECO:0000259" key="9">
    <source>
        <dbReference type="PROSITE" id="PS50112"/>
    </source>
</evidence>
<comment type="caution">
    <text evidence="11">The sequence shown here is derived from an EMBL/GenBank/DDBJ whole genome shotgun (WGS) entry which is preliminary data.</text>
</comment>
<accession>A0A419F568</accession>
<dbReference type="CDD" id="cd00156">
    <property type="entry name" value="REC"/>
    <property type="match status" value="1"/>
</dbReference>
<evidence type="ECO:0000256" key="5">
    <source>
        <dbReference type="SAM" id="Coils"/>
    </source>
</evidence>
<keyword evidence="5" id="KW-0175">Coiled coil</keyword>
<protein>
    <recommendedName>
        <fullName evidence="2">histidine kinase</fullName>
        <ecNumber evidence="2">2.7.13.3</ecNumber>
    </recommendedName>
</protein>
<feature type="domain" description="PAS" evidence="9">
    <location>
        <begin position="426"/>
        <end position="497"/>
    </location>
</feature>
<dbReference type="Gene3D" id="3.30.450.20">
    <property type="entry name" value="PAS domain"/>
    <property type="match status" value="2"/>
</dbReference>
<dbReference type="PROSITE" id="PS50113">
    <property type="entry name" value="PAC"/>
    <property type="match status" value="1"/>
</dbReference>
<dbReference type="Gene3D" id="1.10.287.130">
    <property type="match status" value="1"/>
</dbReference>
<evidence type="ECO:0000259" key="8">
    <source>
        <dbReference type="PROSITE" id="PS50110"/>
    </source>
</evidence>
<feature type="modified residue" description="4-aspartylphosphate" evidence="4">
    <location>
        <position position="864"/>
    </location>
</feature>
<dbReference type="SMART" id="SM00448">
    <property type="entry name" value="REC"/>
    <property type="match status" value="1"/>
</dbReference>
<feature type="domain" description="PAC" evidence="10">
    <location>
        <begin position="506"/>
        <end position="558"/>
    </location>
</feature>
<dbReference type="PROSITE" id="PS50110">
    <property type="entry name" value="RESPONSE_REGULATORY"/>
    <property type="match status" value="1"/>
</dbReference>
<dbReference type="Proteomes" id="UP000285961">
    <property type="component" value="Unassembled WGS sequence"/>
</dbReference>
<dbReference type="Pfam" id="PF02518">
    <property type="entry name" value="HATPase_c"/>
    <property type="match status" value="1"/>
</dbReference>
<dbReference type="PROSITE" id="PS50109">
    <property type="entry name" value="HIS_KIN"/>
    <property type="match status" value="1"/>
</dbReference>
<dbReference type="InterPro" id="IPR035965">
    <property type="entry name" value="PAS-like_dom_sf"/>
</dbReference>
<dbReference type="GO" id="GO:0000155">
    <property type="term" value="F:phosphorelay sensor kinase activity"/>
    <property type="evidence" value="ECO:0007669"/>
    <property type="project" value="InterPro"/>
</dbReference>
<dbReference type="SUPFAM" id="SSF55874">
    <property type="entry name" value="ATPase domain of HSP90 chaperone/DNA topoisomerase II/histidine kinase"/>
    <property type="match status" value="1"/>
</dbReference>
<dbReference type="CDD" id="cd12912">
    <property type="entry name" value="PDC2_MCP_like"/>
    <property type="match status" value="1"/>
</dbReference>
<organism evidence="11 12">
    <name type="scientific">Candidatus Abyssobacteria bacterium SURF_17</name>
    <dbReference type="NCBI Taxonomy" id="2093361"/>
    <lineage>
        <taxon>Bacteria</taxon>
        <taxon>Pseudomonadati</taxon>
        <taxon>Candidatus Hydrogenedentota</taxon>
        <taxon>Candidatus Abyssobacteria</taxon>
    </lineage>
</organism>
<evidence type="ECO:0000259" key="10">
    <source>
        <dbReference type="PROSITE" id="PS50113"/>
    </source>
</evidence>
<sequence length="935" mass="104623">MKFKFQKHVTLEESQGQEEVTKLGGLRRPWTIFRGRATEILNWLRKMLVIRVITLPPSTIHLINRTLFIAACFLFAAGIVLWTRRNILKFEEETVTKVNRYMFGITREKAQYIEQFIQEIQDYLGLLARKPFSGEFKKGQPLPYNDYAAGEALLEHVGGRVDSIYRMDKKGVVLHRIPHRNGIIGKDFSKAPGIGYVLKNHKPYVSEIFALSPGAIGFYICNPVFDEANFLGLLSILINVDTFGRSICHIQAGSTGAIWVIDDKGLILSHSNPDFIGKNILKAEEDTFADFDWSEFEHIVRRMTDGEEGHGVYHSMRRTDKTTEIVKKAVVFLPIKLGDQMWSIAMTTDYEEIAAPVKRNTRNNFLGAALMMVIVGAVGVIYSRSQKRKTELEAIARSAEELRISHDKLKFEIEQRNQAEKAREESESNYRLLAENVLDIIWIADLNFRLTYISPSVTRVLGLTPQEAIGQTMQELLSPPSLEMAMKTLVEEFAKGQEQKEKSWARTVDSEICRKDGVTIWAETKVSFLYDSKGTLAGLMGVTRDITEKFQLQQQLLQAQKMESIGTLAGGIAHDFNNLLGGILGYASLMKAKLRKDHQVFSYADTIEKSANRAAELTAQLLAFARGGRYEPKIISLNSVVDETLEIIGRTFDKLIEIDVHLRDSIPTVEADPGQVQQVLINLCLNARDAMPSGGKLNIETDHETLTVEQAQRHAEARPGSYVVLSVTDTGVGMDKETVQRIFEPFFTTKEKGKGTGLGLSMVYGVVKNHGGHVSVSSKRGKGSKFKIYLPASGKSEMRDASKQPAARGGNELILVVDDEEVVRSLAKDALESYGYTVLVARDGVEAVDAYRENNGNIGLVIIDMVMPRMGGRETFLKLKELNPRVKALLSTGYSRNGKVNEILRTGVMGFIQKPFQLEELLSRVRTVLDTKTSA</sequence>
<comment type="catalytic activity">
    <reaction evidence="1">
        <text>ATP + protein L-histidine = ADP + protein N-phospho-L-histidine.</text>
        <dbReference type="EC" id="2.7.13.3"/>
    </reaction>
</comment>
<dbReference type="InterPro" id="IPR000700">
    <property type="entry name" value="PAS-assoc_C"/>
</dbReference>
<dbReference type="SMART" id="SM00086">
    <property type="entry name" value="PAC"/>
    <property type="match status" value="1"/>
</dbReference>
<dbReference type="SUPFAM" id="SSF47384">
    <property type="entry name" value="Homodimeric domain of signal transducing histidine kinase"/>
    <property type="match status" value="1"/>
</dbReference>
<dbReference type="InterPro" id="IPR001610">
    <property type="entry name" value="PAC"/>
</dbReference>
<dbReference type="SMART" id="SM00387">
    <property type="entry name" value="HATPase_c"/>
    <property type="match status" value="1"/>
</dbReference>
<dbReference type="CDD" id="cd00082">
    <property type="entry name" value="HisKA"/>
    <property type="match status" value="1"/>
</dbReference>
<dbReference type="EC" id="2.7.13.3" evidence="2"/>
<evidence type="ECO:0000256" key="6">
    <source>
        <dbReference type="SAM" id="Phobius"/>
    </source>
</evidence>
<dbReference type="Pfam" id="PF13426">
    <property type="entry name" value="PAS_9"/>
    <property type="match status" value="1"/>
</dbReference>
<evidence type="ECO:0000256" key="3">
    <source>
        <dbReference type="ARBA" id="ARBA00022553"/>
    </source>
</evidence>
<evidence type="ECO:0000256" key="4">
    <source>
        <dbReference type="PROSITE-ProRule" id="PRU00169"/>
    </source>
</evidence>
<dbReference type="InterPro" id="IPR003594">
    <property type="entry name" value="HATPase_dom"/>
</dbReference>
<dbReference type="InterPro" id="IPR001789">
    <property type="entry name" value="Sig_transdc_resp-reg_receiver"/>
</dbReference>
<evidence type="ECO:0000256" key="2">
    <source>
        <dbReference type="ARBA" id="ARBA00012438"/>
    </source>
</evidence>
<dbReference type="AlphaFoldDB" id="A0A419F568"/>
<dbReference type="InterPro" id="IPR036890">
    <property type="entry name" value="HATPase_C_sf"/>
</dbReference>
<dbReference type="InterPro" id="IPR036097">
    <property type="entry name" value="HisK_dim/P_sf"/>
</dbReference>
<feature type="transmembrane region" description="Helical" evidence="6">
    <location>
        <begin position="62"/>
        <end position="82"/>
    </location>
</feature>
<name>A0A419F568_9BACT</name>
<keyword evidence="6" id="KW-0472">Membrane</keyword>
<dbReference type="InterPro" id="IPR000014">
    <property type="entry name" value="PAS"/>
</dbReference>
<feature type="domain" description="Response regulatory" evidence="8">
    <location>
        <begin position="813"/>
        <end position="929"/>
    </location>
</feature>
<dbReference type="Gene3D" id="3.40.50.2300">
    <property type="match status" value="1"/>
</dbReference>
<dbReference type="InterPro" id="IPR004358">
    <property type="entry name" value="Sig_transdc_His_kin-like_C"/>
</dbReference>
<feature type="domain" description="Histidine kinase" evidence="7">
    <location>
        <begin position="571"/>
        <end position="794"/>
    </location>
</feature>
<keyword evidence="6" id="KW-1133">Transmembrane helix</keyword>
<evidence type="ECO:0000256" key="1">
    <source>
        <dbReference type="ARBA" id="ARBA00000085"/>
    </source>
</evidence>
<proteinExistence type="predicted"/>
<dbReference type="Pfam" id="PF00512">
    <property type="entry name" value="HisKA"/>
    <property type="match status" value="1"/>
</dbReference>
<dbReference type="Pfam" id="PF00072">
    <property type="entry name" value="Response_reg"/>
    <property type="match status" value="1"/>
</dbReference>
<dbReference type="PANTHER" id="PTHR43065">
    <property type="entry name" value="SENSOR HISTIDINE KINASE"/>
    <property type="match status" value="1"/>
</dbReference>
<dbReference type="EMBL" id="QZKI01000026">
    <property type="protein sequence ID" value="RJP73543.1"/>
    <property type="molecule type" value="Genomic_DNA"/>
</dbReference>
<reference evidence="11 12" key="1">
    <citation type="journal article" date="2017" name="ISME J.">
        <title>Energy and carbon metabolisms in a deep terrestrial subsurface fluid microbial community.</title>
        <authorList>
            <person name="Momper L."/>
            <person name="Jungbluth S.P."/>
            <person name="Lee M.D."/>
            <person name="Amend J.P."/>
        </authorList>
    </citation>
    <scope>NUCLEOTIDE SEQUENCE [LARGE SCALE GENOMIC DNA]</scope>
    <source>
        <strain evidence="11">SURF_17</strain>
    </source>
</reference>
<gene>
    <name evidence="11" type="ORF">C4532_04325</name>
</gene>
<evidence type="ECO:0000313" key="11">
    <source>
        <dbReference type="EMBL" id="RJP73543.1"/>
    </source>
</evidence>
<dbReference type="PROSITE" id="PS50112">
    <property type="entry name" value="PAS"/>
    <property type="match status" value="1"/>
</dbReference>
<dbReference type="SUPFAM" id="SSF55785">
    <property type="entry name" value="PYP-like sensor domain (PAS domain)"/>
    <property type="match status" value="1"/>
</dbReference>
<dbReference type="CDD" id="cd00130">
    <property type="entry name" value="PAS"/>
    <property type="match status" value="1"/>
</dbReference>
<evidence type="ECO:0000313" key="12">
    <source>
        <dbReference type="Proteomes" id="UP000285961"/>
    </source>
</evidence>
<dbReference type="InterPro" id="IPR005467">
    <property type="entry name" value="His_kinase_dom"/>
</dbReference>
<keyword evidence="3 4" id="KW-0597">Phosphoprotein</keyword>
<dbReference type="NCBIfam" id="TIGR00229">
    <property type="entry name" value="sensory_box"/>
    <property type="match status" value="1"/>
</dbReference>
<dbReference type="SMART" id="SM00388">
    <property type="entry name" value="HisKA"/>
    <property type="match status" value="1"/>
</dbReference>
<evidence type="ECO:0000259" key="7">
    <source>
        <dbReference type="PROSITE" id="PS50109"/>
    </source>
</evidence>
<dbReference type="PRINTS" id="PR00344">
    <property type="entry name" value="BCTRLSENSOR"/>
</dbReference>
<feature type="coiled-coil region" evidence="5">
    <location>
        <begin position="409"/>
        <end position="436"/>
    </location>
</feature>